<dbReference type="InterPro" id="IPR033247">
    <property type="entry name" value="Transketolase_fam"/>
</dbReference>
<dbReference type="GO" id="GO:0005829">
    <property type="term" value="C:cytosol"/>
    <property type="evidence" value="ECO:0007669"/>
    <property type="project" value="TreeGrafter"/>
</dbReference>
<comment type="cofactor">
    <cofactor evidence="5">
        <name>thiamine diphosphate</name>
        <dbReference type="ChEBI" id="CHEBI:58937"/>
    </cofactor>
</comment>
<dbReference type="Pfam" id="PF00456">
    <property type="entry name" value="Transketolase_N"/>
    <property type="match status" value="1"/>
</dbReference>
<dbReference type="Gene3D" id="3.40.50.970">
    <property type="match status" value="2"/>
</dbReference>
<gene>
    <name evidence="16" type="ORF">METZ01_LOCUS135872</name>
</gene>
<evidence type="ECO:0000256" key="13">
    <source>
        <dbReference type="ARBA" id="ARBA00023052"/>
    </source>
</evidence>
<reference evidence="16" key="1">
    <citation type="submission" date="2018-05" db="EMBL/GenBank/DDBJ databases">
        <authorList>
            <person name="Lanie J.A."/>
            <person name="Ng W.-L."/>
            <person name="Kazmierczak K.M."/>
            <person name="Andrzejewski T.M."/>
            <person name="Davidsen T.M."/>
            <person name="Wayne K.J."/>
            <person name="Tettelin H."/>
            <person name="Glass J.I."/>
            <person name="Rusch D."/>
            <person name="Podicherti R."/>
            <person name="Tsui H.-C.T."/>
            <person name="Winkler M.E."/>
        </authorList>
    </citation>
    <scope>NUCLEOTIDE SEQUENCE</scope>
</reference>
<dbReference type="GO" id="GO:0046872">
    <property type="term" value="F:metal ion binding"/>
    <property type="evidence" value="ECO:0007669"/>
    <property type="project" value="UniProtKB-KW"/>
</dbReference>
<evidence type="ECO:0000256" key="3">
    <source>
        <dbReference type="ARBA" id="ARBA00001941"/>
    </source>
</evidence>
<dbReference type="InterPro" id="IPR009014">
    <property type="entry name" value="Transketo_C/PFOR_II"/>
</dbReference>
<dbReference type="Gene3D" id="3.40.50.920">
    <property type="match status" value="1"/>
</dbReference>
<organism evidence="16">
    <name type="scientific">marine metagenome</name>
    <dbReference type="NCBI Taxonomy" id="408172"/>
    <lineage>
        <taxon>unclassified sequences</taxon>
        <taxon>metagenomes</taxon>
        <taxon>ecological metagenomes</taxon>
    </lineage>
</organism>
<evidence type="ECO:0000313" key="16">
    <source>
        <dbReference type="EMBL" id="SVA83018.1"/>
    </source>
</evidence>
<dbReference type="InterPro" id="IPR005475">
    <property type="entry name" value="Transketolase-like_Pyr-bd"/>
</dbReference>
<keyword evidence="13" id="KW-0786">Thiamine pyrophosphate</keyword>
<comment type="similarity">
    <text evidence="6">Belongs to the transketolase family.</text>
</comment>
<dbReference type="FunFam" id="3.40.50.970:FF:000045">
    <property type="entry name" value="Transketolase"/>
    <property type="match status" value="1"/>
</dbReference>
<evidence type="ECO:0000256" key="11">
    <source>
        <dbReference type="ARBA" id="ARBA00022837"/>
    </source>
</evidence>
<comment type="subunit">
    <text evidence="7">Homodimer.</text>
</comment>
<dbReference type="InterPro" id="IPR005478">
    <property type="entry name" value="Transketolase_bac-like"/>
</dbReference>
<evidence type="ECO:0000256" key="10">
    <source>
        <dbReference type="ARBA" id="ARBA00022723"/>
    </source>
</evidence>
<dbReference type="GO" id="GO:0004802">
    <property type="term" value="F:transketolase activity"/>
    <property type="evidence" value="ECO:0007669"/>
    <property type="project" value="UniProtKB-EC"/>
</dbReference>
<dbReference type="EMBL" id="UINC01019585">
    <property type="protein sequence ID" value="SVA83018.1"/>
    <property type="molecule type" value="Genomic_DNA"/>
</dbReference>
<evidence type="ECO:0000259" key="15">
    <source>
        <dbReference type="SMART" id="SM00861"/>
    </source>
</evidence>
<dbReference type="PANTHER" id="PTHR43522:SF2">
    <property type="entry name" value="TRANSKETOLASE 1-RELATED"/>
    <property type="match status" value="1"/>
</dbReference>
<evidence type="ECO:0000256" key="4">
    <source>
        <dbReference type="ARBA" id="ARBA00001946"/>
    </source>
</evidence>
<evidence type="ECO:0000256" key="12">
    <source>
        <dbReference type="ARBA" id="ARBA00022842"/>
    </source>
</evidence>
<evidence type="ECO:0000256" key="1">
    <source>
        <dbReference type="ARBA" id="ARBA00001913"/>
    </source>
</evidence>
<dbReference type="CDD" id="cd07033">
    <property type="entry name" value="TPP_PYR_DXS_TK_like"/>
    <property type="match status" value="1"/>
</dbReference>
<dbReference type="Pfam" id="PF22613">
    <property type="entry name" value="Transketolase_C_1"/>
    <property type="match status" value="1"/>
</dbReference>
<keyword evidence="10" id="KW-0479">Metal-binding</keyword>
<comment type="cofactor">
    <cofactor evidence="4">
        <name>Mg(2+)</name>
        <dbReference type="ChEBI" id="CHEBI:18420"/>
    </cofactor>
</comment>
<dbReference type="AlphaFoldDB" id="A0A381Z157"/>
<comment type="cofactor">
    <cofactor evidence="2">
        <name>Mn(2+)</name>
        <dbReference type="ChEBI" id="CHEBI:29035"/>
    </cofactor>
</comment>
<dbReference type="CDD" id="cd02012">
    <property type="entry name" value="TPP_TK"/>
    <property type="match status" value="1"/>
</dbReference>
<evidence type="ECO:0000256" key="8">
    <source>
        <dbReference type="ARBA" id="ARBA00013152"/>
    </source>
</evidence>
<proteinExistence type="inferred from homology"/>
<sequence>MSKYKDLDNFSTWSPEEKDHFTVSVIKGLIMDTVRKANSGHTGGPMSSADFATILFKDYLQFNPKDPNWFNRDRFILSAGHESALQYVLLHLIGWLGLDDLKQFRQLHSKTPGHPEVEIPGVECTTGPLGQGFGMGTGMAFAETFLRHVLEEKSKNAEGLVNHYTYVLASDGDMQEPITLGASSLAGHLGLSHLIVFYDSNEIQISGGVSRCDSTNYATVFEGFGWHVQEIDGHDHEAIRTAIEKAQIMDMPSIIIGKTVMAKGSAGMERDHNTHGAPLPDDEIYATKDALGLAPESFFLPDEVKSHFRSRFDLLYKTVSDWDTQLSECRKDSGVDSFWSVAVEDQLPVFTYPEFEESTSLATRKAFGFALDHYAQLLPNLVGGSADLEPSNYTGNFANKYSDFQKNNKSGRNIAFGVREFPMAAMMNGMSLHGGIIPFGGTFLVFADYERPALRLAAIQQVRAIHEFTHDSFWVGEDGPTHQPIEHAMSLRAIPNFNVFRPGDAKETTVCFKMAMENRNTPSALLLTRQGLPVSDMDYSKIESGVKNGAYIRQDCEGSPEIVLIATGSEVALAIETAKRMDDKNCRIISMPCMELFELQSDKFKTDLIPSRGCLKVTMEAGITQGWAKYSGPNGLSIGIDHFGASAPGKDLAQKFGFTADQVEKKIRAHLNKLL</sequence>
<dbReference type="SUPFAM" id="SSF52922">
    <property type="entry name" value="TK C-terminal domain-like"/>
    <property type="match status" value="1"/>
</dbReference>
<keyword evidence="11" id="KW-0106">Calcium</keyword>
<comment type="cofactor">
    <cofactor evidence="1">
        <name>Ca(2+)</name>
        <dbReference type="ChEBI" id="CHEBI:29108"/>
    </cofactor>
</comment>
<dbReference type="Pfam" id="PF02779">
    <property type="entry name" value="Transket_pyr"/>
    <property type="match status" value="1"/>
</dbReference>
<feature type="domain" description="Transketolase-like pyrimidine-binding" evidence="15">
    <location>
        <begin position="361"/>
        <end position="534"/>
    </location>
</feature>
<dbReference type="EC" id="2.2.1.1" evidence="8"/>
<dbReference type="GO" id="GO:0006098">
    <property type="term" value="P:pentose-phosphate shunt"/>
    <property type="evidence" value="ECO:0007669"/>
    <property type="project" value="TreeGrafter"/>
</dbReference>
<dbReference type="InterPro" id="IPR005474">
    <property type="entry name" value="Transketolase_N"/>
</dbReference>
<evidence type="ECO:0000256" key="2">
    <source>
        <dbReference type="ARBA" id="ARBA00001936"/>
    </source>
</evidence>
<evidence type="ECO:0000256" key="14">
    <source>
        <dbReference type="ARBA" id="ARBA00049473"/>
    </source>
</evidence>
<evidence type="ECO:0000256" key="9">
    <source>
        <dbReference type="ARBA" id="ARBA00022679"/>
    </source>
</evidence>
<dbReference type="InterPro" id="IPR029061">
    <property type="entry name" value="THDP-binding"/>
</dbReference>
<keyword evidence="9" id="KW-0808">Transferase</keyword>
<comment type="catalytic activity">
    <reaction evidence="14">
        <text>D-sedoheptulose 7-phosphate + D-glyceraldehyde 3-phosphate = aldehydo-D-ribose 5-phosphate + D-xylulose 5-phosphate</text>
        <dbReference type="Rhea" id="RHEA:10508"/>
        <dbReference type="ChEBI" id="CHEBI:57483"/>
        <dbReference type="ChEBI" id="CHEBI:57737"/>
        <dbReference type="ChEBI" id="CHEBI:58273"/>
        <dbReference type="ChEBI" id="CHEBI:59776"/>
        <dbReference type="EC" id="2.2.1.1"/>
    </reaction>
</comment>
<dbReference type="SMART" id="SM00861">
    <property type="entry name" value="Transket_pyr"/>
    <property type="match status" value="1"/>
</dbReference>
<dbReference type="SUPFAM" id="SSF52518">
    <property type="entry name" value="Thiamin diphosphate-binding fold (THDP-binding)"/>
    <property type="match status" value="2"/>
</dbReference>
<comment type="cofactor">
    <cofactor evidence="3">
        <name>Co(2+)</name>
        <dbReference type="ChEBI" id="CHEBI:48828"/>
    </cofactor>
</comment>
<name>A0A381Z157_9ZZZZ</name>
<protein>
    <recommendedName>
        <fullName evidence="8">transketolase</fullName>
        <ecNumber evidence="8">2.2.1.1</ecNumber>
    </recommendedName>
</protein>
<keyword evidence="12" id="KW-0460">Magnesium</keyword>
<accession>A0A381Z157</accession>
<evidence type="ECO:0000256" key="6">
    <source>
        <dbReference type="ARBA" id="ARBA00007131"/>
    </source>
</evidence>
<dbReference type="InterPro" id="IPR055152">
    <property type="entry name" value="Transketolase-like_C_2"/>
</dbReference>
<dbReference type="PANTHER" id="PTHR43522">
    <property type="entry name" value="TRANSKETOLASE"/>
    <property type="match status" value="1"/>
</dbReference>
<evidence type="ECO:0000256" key="5">
    <source>
        <dbReference type="ARBA" id="ARBA00001964"/>
    </source>
</evidence>
<evidence type="ECO:0000256" key="7">
    <source>
        <dbReference type="ARBA" id="ARBA00011738"/>
    </source>
</evidence>
<dbReference type="NCBIfam" id="TIGR00232">
    <property type="entry name" value="tktlase_bact"/>
    <property type="match status" value="1"/>
</dbReference>